<dbReference type="SUPFAM" id="SSF53850">
    <property type="entry name" value="Periplasmic binding protein-like II"/>
    <property type="match status" value="1"/>
</dbReference>
<dbReference type="SUPFAM" id="SSF46785">
    <property type="entry name" value="Winged helix' DNA-binding domain"/>
    <property type="match status" value="1"/>
</dbReference>
<evidence type="ECO:0000256" key="4">
    <source>
        <dbReference type="ARBA" id="ARBA00023163"/>
    </source>
</evidence>
<proteinExistence type="inferred from homology"/>
<dbReference type="EMBL" id="CP020472">
    <property type="protein sequence ID" value="ARD21284.1"/>
    <property type="molecule type" value="Genomic_DNA"/>
</dbReference>
<dbReference type="Gene3D" id="3.40.190.290">
    <property type="match status" value="1"/>
</dbReference>
<keyword evidence="4" id="KW-0804">Transcription</keyword>
<dbReference type="InterPro" id="IPR036388">
    <property type="entry name" value="WH-like_DNA-bd_sf"/>
</dbReference>
<dbReference type="PANTHER" id="PTHR30126:SF91">
    <property type="entry name" value="LYSR FAMILY TRANSCRIPTIONAL REGULATOR"/>
    <property type="match status" value="1"/>
</dbReference>
<accession>A0ABN4YEK2</accession>
<dbReference type="PANTHER" id="PTHR30126">
    <property type="entry name" value="HTH-TYPE TRANSCRIPTIONAL REGULATOR"/>
    <property type="match status" value="1"/>
</dbReference>
<evidence type="ECO:0000256" key="1">
    <source>
        <dbReference type="ARBA" id="ARBA00009437"/>
    </source>
</evidence>
<dbReference type="PRINTS" id="PR00039">
    <property type="entry name" value="HTHLYSR"/>
</dbReference>
<protein>
    <submittedName>
        <fullName evidence="6">LysR family transcriptional regulator</fullName>
    </submittedName>
</protein>
<keyword evidence="7" id="KW-1185">Reference proteome</keyword>
<gene>
    <name evidence="6" type="ORF">SJ2017_0953</name>
</gene>
<feature type="domain" description="HTH lysR-type" evidence="5">
    <location>
        <begin position="1"/>
        <end position="59"/>
    </location>
</feature>
<evidence type="ECO:0000313" key="7">
    <source>
        <dbReference type="Proteomes" id="UP000191820"/>
    </source>
</evidence>
<evidence type="ECO:0000256" key="2">
    <source>
        <dbReference type="ARBA" id="ARBA00023015"/>
    </source>
</evidence>
<keyword evidence="3" id="KW-0238">DNA-binding</keyword>
<dbReference type="InterPro" id="IPR036390">
    <property type="entry name" value="WH_DNA-bd_sf"/>
</dbReference>
<reference evidence="6 7" key="1">
    <citation type="submission" date="2017-03" db="EMBL/GenBank/DDBJ databases">
        <title>Genome sequencing of Shewanella japonica KCTC 22435.</title>
        <authorList>
            <person name="Kim K.M."/>
        </authorList>
    </citation>
    <scope>NUCLEOTIDE SEQUENCE [LARGE SCALE GENOMIC DNA]</scope>
    <source>
        <strain evidence="6 7">KCTC 22435</strain>
    </source>
</reference>
<dbReference type="PROSITE" id="PS50931">
    <property type="entry name" value="HTH_LYSR"/>
    <property type="match status" value="1"/>
</dbReference>
<dbReference type="Proteomes" id="UP000191820">
    <property type="component" value="Chromosome"/>
</dbReference>
<evidence type="ECO:0000313" key="6">
    <source>
        <dbReference type="EMBL" id="ARD21284.1"/>
    </source>
</evidence>
<name>A0ABN4YEK2_9GAMM</name>
<evidence type="ECO:0000256" key="3">
    <source>
        <dbReference type="ARBA" id="ARBA00023125"/>
    </source>
</evidence>
<dbReference type="InterPro" id="IPR005119">
    <property type="entry name" value="LysR_subst-bd"/>
</dbReference>
<dbReference type="CDD" id="cd05466">
    <property type="entry name" value="PBP2_LTTR_substrate"/>
    <property type="match status" value="1"/>
</dbReference>
<dbReference type="Gene3D" id="1.10.10.10">
    <property type="entry name" value="Winged helix-like DNA-binding domain superfamily/Winged helix DNA-binding domain"/>
    <property type="match status" value="1"/>
</dbReference>
<dbReference type="Pfam" id="PF03466">
    <property type="entry name" value="LysR_substrate"/>
    <property type="match status" value="1"/>
</dbReference>
<dbReference type="InterPro" id="IPR000847">
    <property type="entry name" value="LysR_HTH_N"/>
</dbReference>
<organism evidence="6 7">
    <name type="scientific">Shewanella japonica</name>
    <dbReference type="NCBI Taxonomy" id="93973"/>
    <lineage>
        <taxon>Bacteria</taxon>
        <taxon>Pseudomonadati</taxon>
        <taxon>Pseudomonadota</taxon>
        <taxon>Gammaproteobacteria</taxon>
        <taxon>Alteromonadales</taxon>
        <taxon>Shewanellaceae</taxon>
        <taxon>Shewanella</taxon>
    </lineage>
</organism>
<evidence type="ECO:0000259" key="5">
    <source>
        <dbReference type="PROSITE" id="PS50931"/>
    </source>
</evidence>
<dbReference type="RefSeq" id="WP_080915055.1">
    <property type="nucleotide sequence ID" value="NZ_CP020472.1"/>
</dbReference>
<comment type="similarity">
    <text evidence="1">Belongs to the LysR transcriptional regulatory family.</text>
</comment>
<dbReference type="Pfam" id="PF00126">
    <property type="entry name" value="HTH_1"/>
    <property type="match status" value="1"/>
</dbReference>
<sequence>MYSFEQLRIFITVCETGSFSAAARKLNRAQSGISQAIANLEISINQTLFDRSGNIPELTSEGEALLPVVKALMLQQLHLEQKIASLEQQHEHELVIAIEESLISPALLGQLALLADEFPITNIEIIAESTLDIGKLIEEGSAHIGIVYADGKIHHQADFTTVGYTRFITVAAPEHPLSNMHGIKDIDLRHHRQVVLRATQGQELWFSNGISSQHWYASNHNIINELTQQGIGWSILPEEMVQSAIEQGRLIKLDIDYEPNGWINTVDCLSSRRHPLGPVYERAMVLIKDYMNQQILHNNFQINH</sequence>
<keyword evidence="2" id="KW-0805">Transcription regulation</keyword>